<reference evidence="1" key="1">
    <citation type="journal article" date="2023" name="G3 (Bethesda)">
        <title>A reference genome for the long-term kleptoplast-retaining sea slug Elysia crispata morphotype clarki.</title>
        <authorList>
            <person name="Eastman K.E."/>
            <person name="Pendleton A.L."/>
            <person name="Shaikh M.A."/>
            <person name="Suttiyut T."/>
            <person name="Ogas R."/>
            <person name="Tomko P."/>
            <person name="Gavelis G."/>
            <person name="Widhalm J.R."/>
            <person name="Wisecaver J.H."/>
        </authorList>
    </citation>
    <scope>NUCLEOTIDE SEQUENCE</scope>
    <source>
        <strain evidence="1">ECLA1</strain>
    </source>
</reference>
<comment type="caution">
    <text evidence="1">The sequence shown here is derived from an EMBL/GenBank/DDBJ whole genome shotgun (WGS) entry which is preliminary data.</text>
</comment>
<dbReference type="Proteomes" id="UP001283361">
    <property type="component" value="Unassembled WGS sequence"/>
</dbReference>
<gene>
    <name evidence="1" type="ORF">RRG08_021612</name>
</gene>
<sequence>MVLSGMKVVGARGRREEDVKLEMTRNTKLAGCLDFTKNRRDTPGTISNAQLLTTLQRTIGAPVGENLPLTRLMLPVPGQ</sequence>
<evidence type="ECO:0000313" key="2">
    <source>
        <dbReference type="Proteomes" id="UP001283361"/>
    </source>
</evidence>
<name>A0AAE1CEF0_9GAST</name>
<proteinExistence type="predicted"/>
<accession>A0AAE1CEF0</accession>
<evidence type="ECO:0000313" key="1">
    <source>
        <dbReference type="EMBL" id="KAK3690914.1"/>
    </source>
</evidence>
<protein>
    <submittedName>
        <fullName evidence="1">Uncharacterized protein</fullName>
    </submittedName>
</protein>
<dbReference type="EMBL" id="JAWDGP010008106">
    <property type="protein sequence ID" value="KAK3690914.1"/>
    <property type="molecule type" value="Genomic_DNA"/>
</dbReference>
<keyword evidence="2" id="KW-1185">Reference proteome</keyword>
<dbReference type="AlphaFoldDB" id="A0AAE1CEF0"/>
<organism evidence="1 2">
    <name type="scientific">Elysia crispata</name>
    <name type="common">lettuce slug</name>
    <dbReference type="NCBI Taxonomy" id="231223"/>
    <lineage>
        <taxon>Eukaryota</taxon>
        <taxon>Metazoa</taxon>
        <taxon>Spiralia</taxon>
        <taxon>Lophotrochozoa</taxon>
        <taxon>Mollusca</taxon>
        <taxon>Gastropoda</taxon>
        <taxon>Heterobranchia</taxon>
        <taxon>Euthyneura</taxon>
        <taxon>Panpulmonata</taxon>
        <taxon>Sacoglossa</taxon>
        <taxon>Placobranchoidea</taxon>
        <taxon>Plakobranchidae</taxon>
        <taxon>Elysia</taxon>
    </lineage>
</organism>